<gene>
    <name evidence="3" type="ORF">MCOR_16626</name>
</gene>
<protein>
    <recommendedName>
        <fullName evidence="2">Integrase zinc-binding domain-containing protein</fullName>
    </recommendedName>
</protein>
<evidence type="ECO:0000259" key="2">
    <source>
        <dbReference type="Pfam" id="PF17921"/>
    </source>
</evidence>
<keyword evidence="4" id="KW-1185">Reference proteome</keyword>
<dbReference type="OrthoDB" id="115183at2759"/>
<dbReference type="InterPro" id="IPR041588">
    <property type="entry name" value="Integrase_H2C2"/>
</dbReference>
<feature type="compositionally biased region" description="Polar residues" evidence="1">
    <location>
        <begin position="694"/>
        <end position="711"/>
    </location>
</feature>
<dbReference type="SUPFAM" id="SSF56672">
    <property type="entry name" value="DNA/RNA polymerases"/>
    <property type="match status" value="1"/>
</dbReference>
<dbReference type="FunFam" id="1.10.340.70:FF:000001">
    <property type="entry name" value="Retrovirus-related Pol polyprotein from transposon gypsy-like Protein"/>
    <property type="match status" value="1"/>
</dbReference>
<feature type="region of interest" description="Disordered" evidence="1">
    <location>
        <begin position="691"/>
        <end position="711"/>
    </location>
</feature>
<evidence type="ECO:0000313" key="3">
    <source>
        <dbReference type="EMBL" id="CAC5380674.1"/>
    </source>
</evidence>
<feature type="domain" description="Integrase zinc-binding" evidence="2">
    <location>
        <begin position="460"/>
        <end position="515"/>
    </location>
</feature>
<dbReference type="InterPro" id="IPR050951">
    <property type="entry name" value="Retrovirus_Pol_polyprotein"/>
</dbReference>
<name>A0A6J8BCR6_MYTCO</name>
<proteinExistence type="predicted"/>
<dbReference type="PANTHER" id="PTHR37984">
    <property type="entry name" value="PROTEIN CBG26694"/>
    <property type="match status" value="1"/>
</dbReference>
<dbReference type="AlphaFoldDB" id="A0A6J8BCR6"/>
<organism evidence="3 4">
    <name type="scientific">Mytilus coruscus</name>
    <name type="common">Sea mussel</name>
    <dbReference type="NCBI Taxonomy" id="42192"/>
    <lineage>
        <taxon>Eukaryota</taxon>
        <taxon>Metazoa</taxon>
        <taxon>Spiralia</taxon>
        <taxon>Lophotrochozoa</taxon>
        <taxon>Mollusca</taxon>
        <taxon>Bivalvia</taxon>
        <taxon>Autobranchia</taxon>
        <taxon>Pteriomorphia</taxon>
        <taxon>Mytilida</taxon>
        <taxon>Mytiloidea</taxon>
        <taxon>Mytilidae</taxon>
        <taxon>Mytilinae</taxon>
        <taxon>Mytilus</taxon>
    </lineage>
</organism>
<dbReference type="Proteomes" id="UP000507470">
    <property type="component" value="Unassembled WGS sequence"/>
</dbReference>
<evidence type="ECO:0000313" key="4">
    <source>
        <dbReference type="Proteomes" id="UP000507470"/>
    </source>
</evidence>
<evidence type="ECO:0000256" key="1">
    <source>
        <dbReference type="SAM" id="MobiDB-lite"/>
    </source>
</evidence>
<sequence>MKIGDVVVSCILDTGSMVSTISESFFNKMLKSNFELHHDKSWLRLRAANGLDIPYVGYIETDVCLPLFGETIKDRGILILKDSPGVNRKDSSGLIGMNIISQCKDLFQTINNSVKPENSEIKGFARVAGNSEICVPANSVSIVTVVGPTQTRSKDKIINIEPLSRNTEVMVIDSVSTTERNRYPVRIANLKSADLWLKPNTRIGVIREVTCLVNQEESEVEFFKTNDNEETIVLKAEINEINSKQDISLDFLKELNCSETEKQKIVDLIEKHQDVFISEELDLGYTTTMQHQIKLCDDKPVAQPYRRIPPSQYEEVKAHIKDLLAKNIKKESVSPYTTDVPTDLRVIAYQRTVESIEYEVEEKHEQPDKDGIFKGLCNQVSALPRYSNSDMKLMQNSDNMIKQFLIYFNEQRKPSSSERMKESPKVISMLRQKDRMFLKNGILYRKVTDPQQGETHQFVVPEALQKQVLEMLHEQAGHQGIERTTSLIRSRCYWTGMFKDIDNYCKTCERCNVAKMPCPRISVPMSHLLASQPNEILAIDFTILEPASDEDGNISDNRHQYVSEHLNKMKIAYEKAGEHLRKEAVLREKAHNTKASEHKLGVGTRVLIRNRVQGRNKIQDKWNSLQFQVIKCLDSDRHVYLIEPIDKSGQPRVENRTNLQVCKFKPQTDSDSSSDEDPIAVGYNGYRQLRRSNRSNFGEHSNVYNEPRSTV</sequence>
<dbReference type="Gene3D" id="1.10.340.70">
    <property type="match status" value="1"/>
</dbReference>
<accession>A0A6J8BCR6</accession>
<dbReference type="EMBL" id="CACVKT020002931">
    <property type="protein sequence ID" value="CAC5380674.1"/>
    <property type="molecule type" value="Genomic_DNA"/>
</dbReference>
<dbReference type="InterPro" id="IPR043502">
    <property type="entry name" value="DNA/RNA_pol_sf"/>
</dbReference>
<dbReference type="Gene3D" id="3.10.10.10">
    <property type="entry name" value="HIV Type 1 Reverse Transcriptase, subunit A, domain 1"/>
    <property type="match status" value="1"/>
</dbReference>
<reference evidence="3 4" key="1">
    <citation type="submission" date="2020-06" db="EMBL/GenBank/DDBJ databases">
        <authorList>
            <person name="Li R."/>
            <person name="Bekaert M."/>
        </authorList>
    </citation>
    <scope>NUCLEOTIDE SEQUENCE [LARGE SCALE GENOMIC DNA]</scope>
    <source>
        <strain evidence="4">wild</strain>
    </source>
</reference>
<dbReference type="Pfam" id="PF17921">
    <property type="entry name" value="Integrase_H2C2"/>
    <property type="match status" value="1"/>
</dbReference>
<dbReference type="PANTHER" id="PTHR37984:SF15">
    <property type="entry name" value="INTEGRASE CATALYTIC DOMAIN-CONTAINING PROTEIN"/>
    <property type="match status" value="1"/>
</dbReference>